<dbReference type="InterPro" id="IPR019734">
    <property type="entry name" value="TPR_rpt"/>
</dbReference>
<feature type="region of interest" description="Disordered" evidence="5">
    <location>
        <begin position="411"/>
        <end position="453"/>
    </location>
</feature>
<dbReference type="GO" id="GO:0005829">
    <property type="term" value="C:cytosol"/>
    <property type="evidence" value="ECO:0007669"/>
    <property type="project" value="TreeGrafter"/>
</dbReference>
<dbReference type="InterPro" id="IPR050754">
    <property type="entry name" value="FKBP4/5/8-like"/>
</dbReference>
<keyword evidence="1" id="KW-0677">Repeat</keyword>
<dbReference type="Ensembl" id="ENSGEVT00005012105.1">
    <property type="protein sequence ID" value="ENSGEVP00005011542.1"/>
    <property type="gene ID" value="ENSGEVG00005008164.1"/>
</dbReference>
<organism evidence="7 8">
    <name type="scientific">Gopherus evgoodei</name>
    <name type="common">Goodes thornscrub tortoise</name>
    <dbReference type="NCBI Taxonomy" id="1825980"/>
    <lineage>
        <taxon>Eukaryota</taxon>
        <taxon>Metazoa</taxon>
        <taxon>Chordata</taxon>
        <taxon>Craniata</taxon>
        <taxon>Vertebrata</taxon>
        <taxon>Euteleostomi</taxon>
        <taxon>Archelosauria</taxon>
        <taxon>Testudinata</taxon>
        <taxon>Testudines</taxon>
        <taxon>Cryptodira</taxon>
        <taxon>Durocryptodira</taxon>
        <taxon>Testudinoidea</taxon>
        <taxon>Testudinidae</taxon>
        <taxon>Gopherus</taxon>
    </lineage>
</organism>
<comment type="catalytic activity">
    <reaction evidence="3">
        <text>[protein]-peptidylproline (omega=180) = [protein]-peptidylproline (omega=0)</text>
        <dbReference type="Rhea" id="RHEA:16237"/>
        <dbReference type="Rhea" id="RHEA-COMP:10747"/>
        <dbReference type="Rhea" id="RHEA-COMP:10748"/>
        <dbReference type="ChEBI" id="CHEBI:83833"/>
        <dbReference type="ChEBI" id="CHEBI:83834"/>
        <dbReference type="EC" id="5.2.1.8"/>
    </reaction>
</comment>
<dbReference type="GO" id="GO:0003755">
    <property type="term" value="F:peptidyl-prolyl cis-trans isomerase activity"/>
    <property type="evidence" value="ECO:0007669"/>
    <property type="project" value="UniProtKB-KW"/>
</dbReference>
<dbReference type="Pfam" id="PF00254">
    <property type="entry name" value="FKBP_C"/>
    <property type="match status" value="1"/>
</dbReference>
<dbReference type="EC" id="5.2.1.8" evidence="3"/>
<dbReference type="GO" id="GO:0044183">
    <property type="term" value="F:protein folding chaperone"/>
    <property type="evidence" value="ECO:0007669"/>
    <property type="project" value="TreeGrafter"/>
</dbReference>
<dbReference type="PANTHER" id="PTHR46512:SF2">
    <property type="entry name" value="PEPTIDYLPROLYL ISOMERASE"/>
    <property type="match status" value="1"/>
</dbReference>
<evidence type="ECO:0000256" key="4">
    <source>
        <dbReference type="PROSITE-ProRule" id="PRU00339"/>
    </source>
</evidence>
<dbReference type="GeneTree" id="ENSGT00940000165481"/>
<feature type="domain" description="PPIase FKBP-type" evidence="6">
    <location>
        <begin position="182"/>
        <end position="266"/>
    </location>
</feature>
<evidence type="ECO:0000313" key="8">
    <source>
        <dbReference type="Proteomes" id="UP000694390"/>
    </source>
</evidence>
<reference evidence="7" key="2">
    <citation type="submission" date="2025-08" db="UniProtKB">
        <authorList>
            <consortium name="Ensembl"/>
        </authorList>
    </citation>
    <scope>IDENTIFICATION</scope>
</reference>
<dbReference type="Proteomes" id="UP000694390">
    <property type="component" value="Chromosome 10"/>
</dbReference>
<evidence type="ECO:0000256" key="1">
    <source>
        <dbReference type="ARBA" id="ARBA00022737"/>
    </source>
</evidence>
<evidence type="ECO:0000256" key="5">
    <source>
        <dbReference type="SAM" id="MobiDB-lite"/>
    </source>
</evidence>
<evidence type="ECO:0000256" key="3">
    <source>
        <dbReference type="PROSITE-ProRule" id="PRU00277"/>
    </source>
</evidence>
<evidence type="ECO:0000259" key="6">
    <source>
        <dbReference type="PROSITE" id="PS50059"/>
    </source>
</evidence>
<dbReference type="InterPro" id="IPR046357">
    <property type="entry name" value="PPIase_dom_sf"/>
</dbReference>
<protein>
    <recommendedName>
        <fullName evidence="3">peptidylprolyl isomerase</fullName>
        <ecNumber evidence="3">5.2.1.8</ecNumber>
    </recommendedName>
</protein>
<dbReference type="AlphaFoldDB" id="A0A8C4W7J0"/>
<dbReference type="InterPro" id="IPR001179">
    <property type="entry name" value="PPIase_FKBP_dom"/>
</dbReference>
<dbReference type="SMART" id="SM00028">
    <property type="entry name" value="TPR"/>
    <property type="match status" value="3"/>
</dbReference>
<proteinExistence type="predicted"/>
<dbReference type="PROSITE" id="PS50059">
    <property type="entry name" value="FKBP_PPIASE"/>
    <property type="match status" value="1"/>
</dbReference>
<dbReference type="Pfam" id="PF14559">
    <property type="entry name" value="TPR_19"/>
    <property type="match status" value="1"/>
</dbReference>
<feature type="region of interest" description="Disordered" evidence="5">
    <location>
        <begin position="47"/>
        <end position="99"/>
    </location>
</feature>
<keyword evidence="3" id="KW-0697">Rotamase</keyword>
<keyword evidence="3" id="KW-0413">Isomerase</keyword>
<name>A0A8C4W7J0_9SAUR</name>
<dbReference type="Gene3D" id="1.25.40.10">
    <property type="entry name" value="Tetratricopeptide repeat domain"/>
    <property type="match status" value="1"/>
</dbReference>
<evidence type="ECO:0000313" key="7">
    <source>
        <dbReference type="Ensembl" id="ENSGEVP00005011542.1"/>
    </source>
</evidence>
<dbReference type="OrthoDB" id="532682at2759"/>
<keyword evidence="2 4" id="KW-0802">TPR repeat</keyword>
<feature type="compositionally biased region" description="Polar residues" evidence="5">
    <location>
        <begin position="435"/>
        <end position="453"/>
    </location>
</feature>
<dbReference type="GO" id="GO:0012505">
    <property type="term" value="C:endomembrane system"/>
    <property type="evidence" value="ECO:0007669"/>
    <property type="project" value="TreeGrafter"/>
</dbReference>
<feature type="compositionally biased region" description="Low complexity" evidence="5">
    <location>
        <begin position="80"/>
        <end position="99"/>
    </location>
</feature>
<feature type="compositionally biased region" description="Basic and acidic residues" evidence="5">
    <location>
        <begin position="54"/>
        <end position="66"/>
    </location>
</feature>
<dbReference type="SUPFAM" id="SSF48452">
    <property type="entry name" value="TPR-like"/>
    <property type="match status" value="1"/>
</dbReference>
<feature type="repeat" description="TPR" evidence="4">
    <location>
        <begin position="368"/>
        <end position="401"/>
    </location>
</feature>
<dbReference type="PROSITE" id="PS50005">
    <property type="entry name" value="TPR"/>
    <property type="match status" value="1"/>
</dbReference>
<dbReference type="InterPro" id="IPR011990">
    <property type="entry name" value="TPR-like_helical_dom_sf"/>
</dbReference>
<sequence length="453" mass="49451">MLISLANAVMQLELGRAIAARAPQGRWLGRAPVRAALSLRGAGQRVPVGMIGPRPDDSSPRAKAEAPAEMSQVGKEDTESQCASQPASAEPAASQAAQELEGSPCLGRVVKFLLPHTTVEAPLPQEEEQPFYQGLDRVLGPKQGRFGELFTDADWADITEDRFLRKLLVREGQGEASGPQPGQEVTVKLLGVLEDGSLVEKDPKLTFILEQGDVIQALELGVQSMQLGEVSFLLTSFLYAYGHLGRDPDIPSDASLLYELTLLQIRDSPDLGLLPPSARISLSKQKRERGNFHFEREEYQRAMRSYQLALGILDAPGAVPPGPEEKEELQEHRVKCLNNCAAAQLKLQLFEEVLASCNAVLHIDPDNVKALYRKGKLLSEQGEDQAAMNILKRALQLEPTTKAIHAELSKLAKRQKGPPERPAPTGVDDLVQPAAYQSTWMNPSGPQLFKDTS</sequence>
<reference evidence="7" key="1">
    <citation type="submission" date="2019-06" db="EMBL/GenBank/DDBJ databases">
        <title>G10K-VGP Goodes thornscrub tortoise genome, primary haplotype.</title>
        <authorList>
            <person name="Murphy B."/>
            <person name="Edwards T."/>
            <person name="Rhie A."/>
            <person name="Koren S."/>
            <person name="Phillippy A."/>
            <person name="Fedrigo O."/>
            <person name="Haase B."/>
            <person name="Mountcastle J."/>
            <person name="Lewin H."/>
            <person name="Damas J."/>
            <person name="Howe K."/>
            <person name="Formenti G."/>
            <person name="Myers G."/>
            <person name="Durbin R."/>
            <person name="Jarvis E.D."/>
        </authorList>
    </citation>
    <scope>NUCLEOTIDE SEQUENCE [LARGE SCALE GENOMIC DNA]</scope>
</reference>
<dbReference type="GO" id="GO:0005740">
    <property type="term" value="C:mitochondrial envelope"/>
    <property type="evidence" value="ECO:0007669"/>
    <property type="project" value="TreeGrafter"/>
</dbReference>
<reference evidence="7" key="3">
    <citation type="submission" date="2025-09" db="UniProtKB">
        <authorList>
            <consortium name="Ensembl"/>
        </authorList>
    </citation>
    <scope>IDENTIFICATION</scope>
</reference>
<evidence type="ECO:0000256" key="2">
    <source>
        <dbReference type="ARBA" id="ARBA00022803"/>
    </source>
</evidence>
<dbReference type="GO" id="GO:0043066">
    <property type="term" value="P:negative regulation of apoptotic process"/>
    <property type="evidence" value="ECO:0007669"/>
    <property type="project" value="TreeGrafter"/>
</dbReference>
<dbReference type="GO" id="GO:0016020">
    <property type="term" value="C:membrane"/>
    <property type="evidence" value="ECO:0007669"/>
    <property type="project" value="TreeGrafter"/>
</dbReference>
<accession>A0A8C4W7J0</accession>
<dbReference type="PANTHER" id="PTHR46512">
    <property type="entry name" value="PEPTIDYLPROLYL ISOMERASE"/>
    <property type="match status" value="1"/>
</dbReference>
<gene>
    <name evidence="7" type="primary">LOC115658423</name>
</gene>
<keyword evidence="8" id="KW-1185">Reference proteome</keyword>
<dbReference type="Gene3D" id="3.10.50.40">
    <property type="match status" value="1"/>
</dbReference>
<dbReference type="SUPFAM" id="SSF54534">
    <property type="entry name" value="FKBP-like"/>
    <property type="match status" value="1"/>
</dbReference>